<dbReference type="InterPro" id="IPR036412">
    <property type="entry name" value="HAD-like_sf"/>
</dbReference>
<dbReference type="CDD" id="cd01427">
    <property type="entry name" value="HAD_like"/>
    <property type="match status" value="1"/>
</dbReference>
<accession>A0A8J4CWR5</accession>
<reference evidence="1" key="1">
    <citation type="journal article" date="2021" name="Proc. Natl. Acad. Sci. U.S.A.">
        <title>Three genomes in the algal genus Volvox reveal the fate of a haploid sex-determining region after a transition to homothallism.</title>
        <authorList>
            <person name="Yamamoto K."/>
            <person name="Hamaji T."/>
            <person name="Kawai-Toyooka H."/>
            <person name="Matsuzaki R."/>
            <person name="Takahashi F."/>
            <person name="Nishimura Y."/>
            <person name="Kawachi M."/>
            <person name="Noguchi H."/>
            <person name="Minakuchi Y."/>
            <person name="Umen J.G."/>
            <person name="Toyoda A."/>
            <person name="Nozaki H."/>
        </authorList>
    </citation>
    <scope>NUCLEOTIDE SEQUENCE</scope>
    <source>
        <strain evidence="1">NIES-3786</strain>
    </source>
</reference>
<dbReference type="InterPro" id="IPR023214">
    <property type="entry name" value="HAD_sf"/>
</dbReference>
<gene>
    <name evidence="1" type="ORF">Vretifemale_15126</name>
</gene>
<dbReference type="EMBL" id="BNCP01000037">
    <property type="protein sequence ID" value="GIL86924.1"/>
    <property type="molecule type" value="Genomic_DNA"/>
</dbReference>
<dbReference type="OrthoDB" id="426235at2759"/>
<evidence type="ECO:0000313" key="1">
    <source>
        <dbReference type="EMBL" id="GIL86924.1"/>
    </source>
</evidence>
<dbReference type="PANTHER" id="PTHR43885">
    <property type="entry name" value="HALOACID DEHALOGENASE-LIKE HYDROLASE"/>
    <property type="match status" value="1"/>
</dbReference>
<dbReference type="SUPFAM" id="SSF56784">
    <property type="entry name" value="HAD-like"/>
    <property type="match status" value="1"/>
</dbReference>
<sequence>TIAATKFLMAGYPVLFRAPCAAKALWRTYIYNLHGLRALHTSSTKMEPGGKATARGVVFDMDGTLLKPVIDFAEMRRRVGVLPDQGDILDVINRWPEAKRAEAYATIAEIEEQALRDMALMPGALELCEFLDQRGLPRGLITRNVRRSVQYFHDFMGLVPFKPAITRECEFPYKPSPAALQHIAAAWGVETSEVLMVGDSVRDDVVSGNRAGAITVLLDYSGEGPSSVPRRTPESFSGDQRPHHVVGSLNELQELLENCYTLLPPPLPPLGIS</sequence>
<dbReference type="SFLD" id="SFLDG01129">
    <property type="entry name" value="C1.5:_HAD__Beta-PGM__Phosphata"/>
    <property type="match status" value="1"/>
</dbReference>
<feature type="non-terminal residue" evidence="1">
    <location>
        <position position="273"/>
    </location>
</feature>
<dbReference type="PRINTS" id="PR00413">
    <property type="entry name" value="HADHALOGNASE"/>
</dbReference>
<dbReference type="Proteomes" id="UP000747110">
    <property type="component" value="Unassembled WGS sequence"/>
</dbReference>
<dbReference type="Gene3D" id="1.10.260.80">
    <property type="match status" value="1"/>
</dbReference>
<proteinExistence type="predicted"/>
<dbReference type="PANTHER" id="PTHR43885:SF1">
    <property type="entry name" value="SUPERFAMILY HYDROLASE, PUTATIVE (AFU_ORTHOLOGUE AFUA_4G13290)-RELATED"/>
    <property type="match status" value="1"/>
</dbReference>
<keyword evidence="2" id="KW-1185">Reference proteome</keyword>
<dbReference type="SFLD" id="SFLDS00003">
    <property type="entry name" value="Haloacid_Dehalogenase"/>
    <property type="match status" value="1"/>
</dbReference>
<dbReference type="NCBIfam" id="TIGR01549">
    <property type="entry name" value="HAD-SF-IA-v1"/>
    <property type="match status" value="1"/>
</dbReference>
<dbReference type="InterPro" id="IPR006439">
    <property type="entry name" value="HAD-SF_hydro_IA"/>
</dbReference>
<dbReference type="Pfam" id="PF00702">
    <property type="entry name" value="Hydrolase"/>
    <property type="match status" value="1"/>
</dbReference>
<evidence type="ECO:0000313" key="2">
    <source>
        <dbReference type="Proteomes" id="UP000747110"/>
    </source>
</evidence>
<organism evidence="1 2">
    <name type="scientific">Volvox reticuliferus</name>
    <dbReference type="NCBI Taxonomy" id="1737510"/>
    <lineage>
        <taxon>Eukaryota</taxon>
        <taxon>Viridiplantae</taxon>
        <taxon>Chlorophyta</taxon>
        <taxon>core chlorophytes</taxon>
        <taxon>Chlorophyceae</taxon>
        <taxon>CS clade</taxon>
        <taxon>Chlamydomonadales</taxon>
        <taxon>Volvocaceae</taxon>
        <taxon>Volvox</taxon>
    </lineage>
</organism>
<dbReference type="Gene3D" id="3.40.50.1000">
    <property type="entry name" value="HAD superfamily/HAD-like"/>
    <property type="match status" value="1"/>
</dbReference>
<dbReference type="AlphaFoldDB" id="A0A8J4CWR5"/>
<protein>
    <submittedName>
        <fullName evidence="1">Uncharacterized protein</fullName>
    </submittedName>
</protein>
<name>A0A8J4CWR5_9CHLO</name>
<comment type="caution">
    <text evidence="1">The sequence shown here is derived from an EMBL/GenBank/DDBJ whole genome shotgun (WGS) entry which is preliminary data.</text>
</comment>